<keyword evidence="3" id="KW-1133">Transmembrane helix</keyword>
<sequence length="265" mass="29435">MSAEKVSYGPIEPGRRERAAGSRVPHAYIFVLEARRERAAGSRVFLAGGVFGAAAVFTAVVALAMVLNNMSQQMARDHEEIMILKARLERSDEKIADLKASAQSDKAEIAMLRASAEKDRLQTMFLMERITLLESQIPPSHDDHQMPDTGSVQSPEAEDAADGAVVAGAKVPNKSDTLGVHKKRSRRSVPNWEGLLTRLSEESFNHCWFIFQWVMGINGQILISVGWFSVYVELKVATLLHDCFGVWEGEHVVMTRLPYELDVVI</sequence>
<feature type="coiled-coil region" evidence="1">
    <location>
        <begin position="81"/>
        <end position="108"/>
    </location>
</feature>
<reference evidence="4" key="1">
    <citation type="submission" date="2022-01" db="EMBL/GenBank/DDBJ databases">
        <authorList>
            <person name="Braso-Vives M."/>
        </authorList>
    </citation>
    <scope>NUCLEOTIDE SEQUENCE</scope>
</reference>
<keyword evidence="5" id="KW-1185">Reference proteome</keyword>
<keyword evidence="3" id="KW-0812">Transmembrane</keyword>
<dbReference type="Proteomes" id="UP000838412">
    <property type="component" value="Chromosome 4"/>
</dbReference>
<organism evidence="4 5">
    <name type="scientific">Branchiostoma lanceolatum</name>
    <name type="common">Common lancelet</name>
    <name type="synonym">Amphioxus lanceolatum</name>
    <dbReference type="NCBI Taxonomy" id="7740"/>
    <lineage>
        <taxon>Eukaryota</taxon>
        <taxon>Metazoa</taxon>
        <taxon>Chordata</taxon>
        <taxon>Cephalochordata</taxon>
        <taxon>Leptocardii</taxon>
        <taxon>Amphioxiformes</taxon>
        <taxon>Branchiostomatidae</taxon>
        <taxon>Branchiostoma</taxon>
    </lineage>
</organism>
<keyword evidence="1" id="KW-0175">Coiled coil</keyword>
<gene>
    <name evidence="4" type="primary">Hypp2404</name>
    <name evidence="4" type="ORF">BLAG_LOCUS16969</name>
</gene>
<keyword evidence="3" id="KW-0472">Membrane</keyword>
<accession>A0A8K0EPM7</accession>
<evidence type="ECO:0000256" key="2">
    <source>
        <dbReference type="SAM" id="MobiDB-lite"/>
    </source>
</evidence>
<evidence type="ECO:0000256" key="3">
    <source>
        <dbReference type="SAM" id="Phobius"/>
    </source>
</evidence>
<dbReference type="OrthoDB" id="10579278at2759"/>
<evidence type="ECO:0000256" key="1">
    <source>
        <dbReference type="SAM" id="Coils"/>
    </source>
</evidence>
<proteinExistence type="predicted"/>
<name>A0A8K0EPM7_BRALA</name>
<evidence type="ECO:0000313" key="4">
    <source>
        <dbReference type="EMBL" id="CAH1261595.1"/>
    </source>
</evidence>
<feature type="transmembrane region" description="Helical" evidence="3">
    <location>
        <begin position="44"/>
        <end position="67"/>
    </location>
</feature>
<evidence type="ECO:0000313" key="5">
    <source>
        <dbReference type="Proteomes" id="UP000838412"/>
    </source>
</evidence>
<feature type="region of interest" description="Disordered" evidence="2">
    <location>
        <begin position="138"/>
        <end position="159"/>
    </location>
</feature>
<dbReference type="EMBL" id="OV696689">
    <property type="protein sequence ID" value="CAH1261595.1"/>
    <property type="molecule type" value="Genomic_DNA"/>
</dbReference>
<protein>
    <submittedName>
        <fullName evidence="4">Hypp2404 protein</fullName>
    </submittedName>
</protein>
<dbReference type="AlphaFoldDB" id="A0A8K0EPM7"/>